<evidence type="ECO:0000313" key="1">
    <source>
        <dbReference type="EMBL" id="RKO88063.1"/>
    </source>
</evidence>
<dbReference type="GO" id="GO:0003676">
    <property type="term" value="F:nucleic acid binding"/>
    <property type="evidence" value="ECO:0007669"/>
    <property type="project" value="InterPro"/>
</dbReference>
<dbReference type="Gene3D" id="3.30.420.10">
    <property type="entry name" value="Ribonuclease H-like superfamily/Ribonuclease H"/>
    <property type="match status" value="1"/>
</dbReference>
<dbReference type="InterPro" id="IPR036397">
    <property type="entry name" value="RNaseH_sf"/>
</dbReference>
<sequence>MLRNHGFSMTHVWLDNGELVSKVTVEFLLGMSHLKTSPHTPEQNQIAKHFNGTVVQLICALMAKSSDLRVFGSIHVEKTGSCKDLDPRAINRKGYRVRGPIWHKVLESRNVAVDKNRRFVDSMHAPPPSALMGPSLVLPLSTLLSVVLVTAGSSPLFSSDVSATDSLPTACSFQDLFHSSEAADDLSLDPVTPPALSAVSAHTASPTA</sequence>
<proteinExistence type="predicted"/>
<name>A0A4P9W9A7_9FUNG</name>
<protein>
    <submittedName>
        <fullName evidence="1">Uncharacterized protein</fullName>
    </submittedName>
</protein>
<evidence type="ECO:0000313" key="2">
    <source>
        <dbReference type="Proteomes" id="UP000269721"/>
    </source>
</evidence>
<reference evidence="2" key="1">
    <citation type="journal article" date="2018" name="Nat. Microbiol.">
        <title>Leveraging single-cell genomics to expand the fungal tree of life.</title>
        <authorList>
            <person name="Ahrendt S.R."/>
            <person name="Quandt C.A."/>
            <person name="Ciobanu D."/>
            <person name="Clum A."/>
            <person name="Salamov A."/>
            <person name="Andreopoulos B."/>
            <person name="Cheng J.F."/>
            <person name="Woyke T."/>
            <person name="Pelin A."/>
            <person name="Henrissat B."/>
            <person name="Reynolds N.K."/>
            <person name="Benny G.L."/>
            <person name="Smith M.E."/>
            <person name="James T.Y."/>
            <person name="Grigoriev I.V."/>
        </authorList>
    </citation>
    <scope>NUCLEOTIDE SEQUENCE [LARGE SCALE GENOMIC DNA]</scope>
</reference>
<organism evidence="1 2">
    <name type="scientific">Blyttiomyces helicus</name>
    <dbReference type="NCBI Taxonomy" id="388810"/>
    <lineage>
        <taxon>Eukaryota</taxon>
        <taxon>Fungi</taxon>
        <taxon>Fungi incertae sedis</taxon>
        <taxon>Chytridiomycota</taxon>
        <taxon>Chytridiomycota incertae sedis</taxon>
        <taxon>Chytridiomycetes</taxon>
        <taxon>Chytridiomycetes incertae sedis</taxon>
        <taxon>Blyttiomyces</taxon>
    </lineage>
</organism>
<keyword evidence="2" id="KW-1185">Reference proteome</keyword>
<dbReference type="EMBL" id="KZ996966">
    <property type="protein sequence ID" value="RKO88063.1"/>
    <property type="molecule type" value="Genomic_DNA"/>
</dbReference>
<accession>A0A4P9W9A7</accession>
<gene>
    <name evidence="1" type="ORF">BDK51DRAFT_27122</name>
</gene>
<dbReference type="AlphaFoldDB" id="A0A4P9W9A7"/>
<dbReference type="Proteomes" id="UP000269721">
    <property type="component" value="Unassembled WGS sequence"/>
</dbReference>